<dbReference type="SUPFAM" id="SSF52467">
    <property type="entry name" value="DHS-like NAD/FAD-binding domain"/>
    <property type="match status" value="1"/>
</dbReference>
<dbReference type="InterPro" id="IPR012001">
    <property type="entry name" value="Thiamin_PyroP_enz_TPP-bd_dom"/>
</dbReference>
<dbReference type="InterPro" id="IPR029061">
    <property type="entry name" value="THDP-binding"/>
</dbReference>
<evidence type="ECO:0000259" key="7">
    <source>
        <dbReference type="Pfam" id="PF02776"/>
    </source>
</evidence>
<feature type="domain" description="Thiamine pyrophosphate enzyme N-terminal TPP-binding" evidence="7">
    <location>
        <begin position="6"/>
        <end position="113"/>
    </location>
</feature>
<dbReference type="PANTHER" id="PTHR18968">
    <property type="entry name" value="THIAMINE PYROPHOSPHATE ENZYMES"/>
    <property type="match status" value="1"/>
</dbReference>
<dbReference type="GO" id="GO:0009097">
    <property type="term" value="P:isoleucine biosynthetic process"/>
    <property type="evidence" value="ECO:0007669"/>
    <property type="project" value="TreeGrafter"/>
</dbReference>
<dbReference type="GO" id="GO:0009099">
    <property type="term" value="P:L-valine biosynthetic process"/>
    <property type="evidence" value="ECO:0007669"/>
    <property type="project" value="TreeGrafter"/>
</dbReference>
<comment type="cofactor">
    <cofactor evidence="1">
        <name>thiamine diphosphate</name>
        <dbReference type="ChEBI" id="CHEBI:58937"/>
    </cofactor>
</comment>
<evidence type="ECO:0000256" key="3">
    <source>
        <dbReference type="ARBA" id="ARBA00023052"/>
    </source>
</evidence>
<reference evidence="8 9" key="1">
    <citation type="submission" date="2016-08" db="EMBL/GenBank/DDBJ databases">
        <title>Complete genome sequence of Acinetobacter baylyi strain GFJ2.</title>
        <authorList>
            <person name="Tabata M."/>
            <person name="Kuboki S."/>
            <person name="Gibu N."/>
            <person name="Kinouchi Y."/>
            <person name="Vangnai A."/>
            <person name="Kasai D."/>
            <person name="Fukuda M."/>
        </authorList>
    </citation>
    <scope>NUCLEOTIDE SEQUENCE [LARGE SCALE GENOMIC DNA]</scope>
    <source>
        <strain evidence="8 9">GFJ2</strain>
    </source>
</reference>
<dbReference type="GO" id="GO:0000287">
    <property type="term" value="F:magnesium ion binding"/>
    <property type="evidence" value="ECO:0007669"/>
    <property type="project" value="InterPro"/>
</dbReference>
<evidence type="ECO:0008006" key="10">
    <source>
        <dbReference type="Google" id="ProtNLM"/>
    </source>
</evidence>
<dbReference type="Pfam" id="PF02775">
    <property type="entry name" value="TPP_enzyme_C"/>
    <property type="match status" value="1"/>
</dbReference>
<protein>
    <recommendedName>
        <fullName evidence="10">Thiamine pyrophosphate-binding protein</fullName>
    </recommendedName>
</protein>
<organism evidence="8 9">
    <name type="scientific">Acinetobacter soli</name>
    <dbReference type="NCBI Taxonomy" id="487316"/>
    <lineage>
        <taxon>Bacteria</taxon>
        <taxon>Pseudomonadati</taxon>
        <taxon>Pseudomonadota</taxon>
        <taxon>Gammaproteobacteria</taxon>
        <taxon>Moraxellales</taxon>
        <taxon>Moraxellaceae</taxon>
        <taxon>Acinetobacter</taxon>
    </lineage>
</organism>
<comment type="similarity">
    <text evidence="2 4">Belongs to the TPP enzyme family.</text>
</comment>
<dbReference type="Pfam" id="PF00205">
    <property type="entry name" value="TPP_enzyme_M"/>
    <property type="match status" value="1"/>
</dbReference>
<dbReference type="InterPro" id="IPR000399">
    <property type="entry name" value="TPP-bd_CS"/>
</dbReference>
<feature type="domain" description="Thiamine pyrophosphate enzyme TPP-binding" evidence="6">
    <location>
        <begin position="386"/>
        <end position="526"/>
    </location>
</feature>
<dbReference type="GO" id="GO:0003984">
    <property type="term" value="F:acetolactate synthase activity"/>
    <property type="evidence" value="ECO:0007669"/>
    <property type="project" value="TreeGrafter"/>
</dbReference>
<name>A0A1P8EIQ6_9GAMM</name>
<evidence type="ECO:0000259" key="6">
    <source>
        <dbReference type="Pfam" id="PF02775"/>
    </source>
</evidence>
<dbReference type="Gene3D" id="3.40.50.970">
    <property type="match status" value="2"/>
</dbReference>
<evidence type="ECO:0000259" key="5">
    <source>
        <dbReference type="Pfam" id="PF00205"/>
    </source>
</evidence>
<sequence length="546" mass="58604">MTERVNVGEAIARLLEAHAVNNIYGVISIHNLPIADAVGRREKIRFVAARGEAGAVTMADAHARFKGLGVALTSTGAGAGNAVGSLIEAMNAGSPVLHLTGQVEREYLDRDASFIHETKDQLTFLRASSKAAFRITSPDHAIGIIREAIRVATTVPMGPVSVELPIDVQAAEIDLPHDLSPVQPLQLPQVDESHVDYLVSQLQSAKRTVFWIGGGALDCVDEIKAIADLGIPVVSSTHGRGILPDAHPRSLGAFHNSAHVEALLKAADLVVVVGSRLRSNETKTYSVEFPANFIQIDANPVAQQRNYKVNRFICADAKDILTRALSKLSSISKVDPDYDQAIAAAKTSAVEALRKQLDQYALICDHLREALPEDGIFVRDITMSGSTWGSRLFPVQAPNRNIHSLAGAIGLGLAHAIGSSIANPDKKVVGLVGDGGLMLGIGEIATMAQEKTDLVLMIMNDGGYGVMRGIQNNYFGGRQYFNELHTPDYQKLGESMGVKSWKVSSADEFKIAIKQAIEFKGPAVIELDMHAIGPLNFAGPPQKKLY</sequence>
<dbReference type="InterPro" id="IPR029035">
    <property type="entry name" value="DHS-like_NAD/FAD-binding_dom"/>
</dbReference>
<dbReference type="GO" id="GO:0030976">
    <property type="term" value="F:thiamine pyrophosphate binding"/>
    <property type="evidence" value="ECO:0007669"/>
    <property type="project" value="InterPro"/>
</dbReference>
<evidence type="ECO:0000313" key="9">
    <source>
        <dbReference type="Proteomes" id="UP000185674"/>
    </source>
</evidence>
<dbReference type="CDD" id="cd00568">
    <property type="entry name" value="TPP_enzymes"/>
    <property type="match status" value="1"/>
</dbReference>
<gene>
    <name evidence="8" type="ORF">BEN76_08640</name>
</gene>
<accession>A0A1P8EIQ6</accession>
<dbReference type="RefSeq" id="WP_076032844.1">
    <property type="nucleotide sequence ID" value="NZ_BKXY01000014.1"/>
</dbReference>
<dbReference type="CDD" id="cd07035">
    <property type="entry name" value="TPP_PYR_POX_like"/>
    <property type="match status" value="1"/>
</dbReference>
<dbReference type="PROSITE" id="PS00187">
    <property type="entry name" value="TPP_ENZYMES"/>
    <property type="match status" value="1"/>
</dbReference>
<evidence type="ECO:0000256" key="2">
    <source>
        <dbReference type="ARBA" id="ARBA00007812"/>
    </source>
</evidence>
<evidence type="ECO:0000256" key="1">
    <source>
        <dbReference type="ARBA" id="ARBA00001964"/>
    </source>
</evidence>
<dbReference type="eggNOG" id="COG0028">
    <property type="taxonomic scope" value="Bacteria"/>
</dbReference>
<dbReference type="InterPro" id="IPR011766">
    <property type="entry name" value="TPP_enzyme_TPP-bd"/>
</dbReference>
<dbReference type="EMBL" id="CP016896">
    <property type="protein sequence ID" value="APV36079.1"/>
    <property type="molecule type" value="Genomic_DNA"/>
</dbReference>
<keyword evidence="3 4" id="KW-0786">Thiamine pyrophosphate</keyword>
<dbReference type="Proteomes" id="UP000185674">
    <property type="component" value="Chromosome"/>
</dbReference>
<dbReference type="KEGG" id="asol:BEN76_08640"/>
<dbReference type="InterPro" id="IPR012000">
    <property type="entry name" value="Thiamin_PyroP_enz_cen_dom"/>
</dbReference>
<dbReference type="NCBIfam" id="NF005470">
    <property type="entry name" value="PRK07064.1"/>
    <property type="match status" value="1"/>
</dbReference>
<evidence type="ECO:0000313" key="8">
    <source>
        <dbReference type="EMBL" id="APV36079.1"/>
    </source>
</evidence>
<dbReference type="AlphaFoldDB" id="A0A1P8EIQ6"/>
<dbReference type="Pfam" id="PF02776">
    <property type="entry name" value="TPP_enzyme_N"/>
    <property type="match status" value="1"/>
</dbReference>
<dbReference type="STRING" id="487316.BEN76_08640"/>
<dbReference type="PANTHER" id="PTHR18968:SF13">
    <property type="entry name" value="ACETOLACTATE SYNTHASE CATALYTIC SUBUNIT, MITOCHONDRIAL"/>
    <property type="match status" value="1"/>
</dbReference>
<evidence type="ECO:0000256" key="4">
    <source>
        <dbReference type="RuleBase" id="RU362132"/>
    </source>
</evidence>
<dbReference type="Gene3D" id="3.40.50.1220">
    <property type="entry name" value="TPP-binding domain"/>
    <property type="match status" value="1"/>
</dbReference>
<proteinExistence type="inferred from homology"/>
<dbReference type="SUPFAM" id="SSF52518">
    <property type="entry name" value="Thiamin diphosphate-binding fold (THDP-binding)"/>
    <property type="match status" value="2"/>
</dbReference>
<dbReference type="GO" id="GO:0005948">
    <property type="term" value="C:acetolactate synthase complex"/>
    <property type="evidence" value="ECO:0007669"/>
    <property type="project" value="TreeGrafter"/>
</dbReference>
<dbReference type="InterPro" id="IPR045229">
    <property type="entry name" value="TPP_enz"/>
</dbReference>
<feature type="domain" description="Thiamine pyrophosphate enzyme central" evidence="5">
    <location>
        <begin position="197"/>
        <end position="322"/>
    </location>
</feature>
<dbReference type="GO" id="GO:0050660">
    <property type="term" value="F:flavin adenine dinucleotide binding"/>
    <property type="evidence" value="ECO:0007669"/>
    <property type="project" value="TreeGrafter"/>
</dbReference>